<evidence type="ECO:0000256" key="5">
    <source>
        <dbReference type="SAM" id="MobiDB-lite"/>
    </source>
</evidence>
<dbReference type="FunFam" id="3.40.50.720:FF:000021">
    <property type="entry name" value="D-3-phosphoglycerate dehydrogenase"/>
    <property type="match status" value="1"/>
</dbReference>
<dbReference type="Gene3D" id="3.40.50.720">
    <property type="entry name" value="NAD(P)-binding Rossmann-like Domain"/>
    <property type="match status" value="2"/>
</dbReference>
<dbReference type="Pfam" id="PF02826">
    <property type="entry name" value="2-Hacid_dh_C"/>
    <property type="match status" value="1"/>
</dbReference>
<dbReference type="GO" id="GO:0051287">
    <property type="term" value="F:NAD binding"/>
    <property type="evidence" value="ECO:0007669"/>
    <property type="project" value="InterPro"/>
</dbReference>
<accession>A0A538SBN6</accession>
<sequence>MTARASRRERACAPHRNPSASPRPPRPRVSVKVLVSDPLSERAVAILRETPGIRVDEYYGLSETELLPLVSDIDAWVVRGATKVTRRLIEAAPKLRWVARAGAGIDNIDGEAARERGVGVLNVPGANAVAVAELVFGLLLGLFRQIPAADRSLKRGEWDKSRFKGRELRGKTVGIVGLGQIGRAVAQRAIGFEMKCVGYDPLLPDDTMRDFEVESLPLNDLLPRSEILTLHVPLSRETRGMIGAAEISRLPRGAVLVNVARGGPLDEGAVLEALDQGRLAGAVFDVFEEEPPRSSPLPLRDDVVATPHIGAATVEAQEKVGEEIVKLLLGKLRESGAIR</sequence>
<keyword evidence="2 4" id="KW-0560">Oxidoreductase</keyword>
<dbReference type="InterPro" id="IPR036291">
    <property type="entry name" value="NAD(P)-bd_dom_sf"/>
</dbReference>
<dbReference type="AlphaFoldDB" id="A0A538SBN6"/>
<dbReference type="PANTHER" id="PTHR42938:SF9">
    <property type="entry name" value="FORMATE DEHYDROGENASE 1"/>
    <property type="match status" value="1"/>
</dbReference>
<feature type="compositionally biased region" description="Basic and acidic residues" evidence="5">
    <location>
        <begin position="1"/>
        <end position="12"/>
    </location>
</feature>
<evidence type="ECO:0000256" key="2">
    <source>
        <dbReference type="ARBA" id="ARBA00023002"/>
    </source>
</evidence>
<evidence type="ECO:0000256" key="3">
    <source>
        <dbReference type="ARBA" id="ARBA00023027"/>
    </source>
</evidence>
<name>A0A538SBN6_UNCEI</name>
<feature type="region of interest" description="Disordered" evidence="5">
    <location>
        <begin position="1"/>
        <end position="29"/>
    </location>
</feature>
<reference evidence="8 9" key="1">
    <citation type="journal article" date="2019" name="Nat. Microbiol.">
        <title>Mediterranean grassland soil C-N compound turnover is dependent on rainfall and depth, and is mediated by genomically divergent microorganisms.</title>
        <authorList>
            <person name="Diamond S."/>
            <person name="Andeer P.F."/>
            <person name="Li Z."/>
            <person name="Crits-Christoph A."/>
            <person name="Burstein D."/>
            <person name="Anantharaman K."/>
            <person name="Lane K.R."/>
            <person name="Thomas B.C."/>
            <person name="Pan C."/>
            <person name="Northen T.R."/>
            <person name="Banfield J.F."/>
        </authorList>
    </citation>
    <scope>NUCLEOTIDE SEQUENCE [LARGE SCALE GENOMIC DNA]</scope>
    <source>
        <strain evidence="8">WS_1</strain>
    </source>
</reference>
<gene>
    <name evidence="8" type="ORF">E6K71_06625</name>
</gene>
<evidence type="ECO:0000259" key="7">
    <source>
        <dbReference type="Pfam" id="PF02826"/>
    </source>
</evidence>
<dbReference type="InterPro" id="IPR006140">
    <property type="entry name" value="D-isomer_DH_NAD-bd"/>
</dbReference>
<dbReference type="PANTHER" id="PTHR42938">
    <property type="entry name" value="FORMATE DEHYDROGENASE 1"/>
    <property type="match status" value="1"/>
</dbReference>
<evidence type="ECO:0000256" key="4">
    <source>
        <dbReference type="RuleBase" id="RU003719"/>
    </source>
</evidence>
<feature type="domain" description="D-isomer specific 2-hydroxyacid dehydrogenase catalytic" evidence="6">
    <location>
        <begin position="33"/>
        <end position="326"/>
    </location>
</feature>
<dbReference type="InterPro" id="IPR006139">
    <property type="entry name" value="D-isomer_2_OHA_DH_cat_dom"/>
</dbReference>
<comment type="similarity">
    <text evidence="1 4">Belongs to the D-isomer specific 2-hydroxyacid dehydrogenase family.</text>
</comment>
<keyword evidence="3" id="KW-0520">NAD</keyword>
<dbReference type="Proteomes" id="UP000316292">
    <property type="component" value="Unassembled WGS sequence"/>
</dbReference>
<proteinExistence type="inferred from homology"/>
<dbReference type="EMBL" id="VBOR01000066">
    <property type="protein sequence ID" value="TMQ48785.1"/>
    <property type="molecule type" value="Genomic_DNA"/>
</dbReference>
<evidence type="ECO:0000256" key="1">
    <source>
        <dbReference type="ARBA" id="ARBA00005854"/>
    </source>
</evidence>
<evidence type="ECO:0008006" key="10">
    <source>
        <dbReference type="Google" id="ProtNLM"/>
    </source>
</evidence>
<organism evidence="8 9">
    <name type="scientific">Eiseniibacteriota bacterium</name>
    <dbReference type="NCBI Taxonomy" id="2212470"/>
    <lineage>
        <taxon>Bacteria</taxon>
        <taxon>Candidatus Eiseniibacteriota</taxon>
    </lineage>
</organism>
<evidence type="ECO:0000259" key="6">
    <source>
        <dbReference type="Pfam" id="PF00389"/>
    </source>
</evidence>
<dbReference type="SUPFAM" id="SSF51735">
    <property type="entry name" value="NAD(P)-binding Rossmann-fold domains"/>
    <property type="match status" value="1"/>
</dbReference>
<dbReference type="CDD" id="cd12173">
    <property type="entry name" value="PGDH_4"/>
    <property type="match status" value="1"/>
</dbReference>
<comment type="caution">
    <text evidence="8">The sequence shown here is derived from an EMBL/GenBank/DDBJ whole genome shotgun (WGS) entry which is preliminary data.</text>
</comment>
<evidence type="ECO:0000313" key="8">
    <source>
        <dbReference type="EMBL" id="TMQ48785.1"/>
    </source>
</evidence>
<dbReference type="Pfam" id="PF00389">
    <property type="entry name" value="2-Hacid_dh"/>
    <property type="match status" value="1"/>
</dbReference>
<dbReference type="SUPFAM" id="SSF52283">
    <property type="entry name" value="Formate/glycerate dehydrogenase catalytic domain-like"/>
    <property type="match status" value="1"/>
</dbReference>
<evidence type="ECO:0000313" key="9">
    <source>
        <dbReference type="Proteomes" id="UP000316292"/>
    </source>
</evidence>
<protein>
    <recommendedName>
        <fullName evidence="10">Hydroxyacid dehydrogenase</fullName>
    </recommendedName>
</protein>
<dbReference type="GO" id="GO:0016616">
    <property type="term" value="F:oxidoreductase activity, acting on the CH-OH group of donors, NAD or NADP as acceptor"/>
    <property type="evidence" value="ECO:0007669"/>
    <property type="project" value="InterPro"/>
</dbReference>
<feature type="domain" description="D-isomer specific 2-hydroxyacid dehydrogenase NAD-binding" evidence="7">
    <location>
        <begin position="136"/>
        <end position="310"/>
    </location>
</feature>